<comment type="caution">
    <text evidence="6">The sequence shown here is derived from an EMBL/GenBank/DDBJ whole genome shotgun (WGS) entry which is preliminary data.</text>
</comment>
<organism evidence="6 7">
    <name type="scientific">Paracoccus thiocyanatus</name>
    <dbReference type="NCBI Taxonomy" id="34006"/>
    <lineage>
        <taxon>Bacteria</taxon>
        <taxon>Pseudomonadati</taxon>
        <taxon>Pseudomonadota</taxon>
        <taxon>Alphaproteobacteria</taxon>
        <taxon>Rhodobacterales</taxon>
        <taxon>Paracoccaceae</taxon>
        <taxon>Paracoccus</taxon>
    </lineage>
</organism>
<feature type="domain" description="ABC transporter" evidence="5">
    <location>
        <begin position="2"/>
        <end position="197"/>
    </location>
</feature>
<dbReference type="PANTHER" id="PTHR43776:SF7">
    <property type="entry name" value="D,D-DIPEPTIDE TRANSPORT ATP-BINDING PROTEIN DDPF-RELATED"/>
    <property type="match status" value="1"/>
</dbReference>
<evidence type="ECO:0000313" key="7">
    <source>
        <dbReference type="Proteomes" id="UP000256679"/>
    </source>
</evidence>
<dbReference type="InterPro" id="IPR027417">
    <property type="entry name" value="P-loop_NTPase"/>
</dbReference>
<keyword evidence="3" id="KW-0547">Nucleotide-binding</keyword>
<evidence type="ECO:0000313" key="6">
    <source>
        <dbReference type="EMBL" id="RDW12877.1"/>
    </source>
</evidence>
<dbReference type="GO" id="GO:0016887">
    <property type="term" value="F:ATP hydrolysis activity"/>
    <property type="evidence" value="ECO:0007669"/>
    <property type="project" value="InterPro"/>
</dbReference>
<dbReference type="SUPFAM" id="SSF52540">
    <property type="entry name" value="P-loop containing nucleoside triphosphate hydrolases"/>
    <property type="match status" value="1"/>
</dbReference>
<dbReference type="Pfam" id="PF00005">
    <property type="entry name" value="ABC_tran"/>
    <property type="match status" value="1"/>
</dbReference>
<evidence type="ECO:0000256" key="3">
    <source>
        <dbReference type="ARBA" id="ARBA00022741"/>
    </source>
</evidence>
<accession>A0A3D8PBR0</accession>
<dbReference type="AlphaFoldDB" id="A0A3D8PBR0"/>
<evidence type="ECO:0000259" key="5">
    <source>
        <dbReference type="PROSITE" id="PS50893"/>
    </source>
</evidence>
<dbReference type="PANTHER" id="PTHR43776">
    <property type="entry name" value="TRANSPORT ATP-BINDING PROTEIN"/>
    <property type="match status" value="1"/>
</dbReference>
<protein>
    <submittedName>
        <fullName evidence="6">Nickel ABC transporter ATP-binding protein</fullName>
    </submittedName>
</protein>
<dbReference type="PROSITE" id="PS50893">
    <property type="entry name" value="ABC_TRANSPORTER_2"/>
    <property type="match status" value="1"/>
</dbReference>
<comment type="similarity">
    <text evidence="1">Belongs to the ABC transporter superfamily.</text>
</comment>
<dbReference type="SMART" id="SM00382">
    <property type="entry name" value="AAA"/>
    <property type="match status" value="1"/>
</dbReference>
<proteinExistence type="inferred from homology"/>
<sequence>MLEARALCYRHDPRQPLIEDVSLKIAPGQVLGLAGPSGCGKSTLAKLLAGYLRPLAGRVLLDGAAPDRPGPSPVQYLSQSPLQAMNPRWRVGRIIAEGAPPPGALAASLGVEPDWARRYPHELSGGQLQRVALLRALAVKPRFLIADEISAPLDTVAQAALWHVLLDLAQRSGIGILAISHDEALLSRIAPRRIGFAGRMAAMG</sequence>
<gene>
    <name evidence="6" type="ORF">DIE28_11140</name>
</gene>
<evidence type="ECO:0000256" key="2">
    <source>
        <dbReference type="ARBA" id="ARBA00022448"/>
    </source>
</evidence>
<dbReference type="Proteomes" id="UP000256679">
    <property type="component" value="Unassembled WGS sequence"/>
</dbReference>
<dbReference type="InterPro" id="IPR050319">
    <property type="entry name" value="ABC_transp_ATP-bind"/>
</dbReference>
<dbReference type="Gene3D" id="3.40.50.300">
    <property type="entry name" value="P-loop containing nucleotide triphosphate hydrolases"/>
    <property type="match status" value="1"/>
</dbReference>
<name>A0A3D8PBR0_9RHOB</name>
<dbReference type="InterPro" id="IPR003439">
    <property type="entry name" value="ABC_transporter-like_ATP-bd"/>
</dbReference>
<dbReference type="InterPro" id="IPR003593">
    <property type="entry name" value="AAA+_ATPase"/>
</dbReference>
<evidence type="ECO:0000256" key="4">
    <source>
        <dbReference type="ARBA" id="ARBA00022840"/>
    </source>
</evidence>
<keyword evidence="4 6" id="KW-0067">ATP-binding</keyword>
<dbReference type="GO" id="GO:0005524">
    <property type="term" value="F:ATP binding"/>
    <property type="evidence" value="ECO:0007669"/>
    <property type="project" value="UniProtKB-KW"/>
</dbReference>
<dbReference type="InterPro" id="IPR017871">
    <property type="entry name" value="ABC_transporter-like_CS"/>
</dbReference>
<reference evidence="6 7" key="1">
    <citation type="submission" date="2018-05" db="EMBL/GenBank/DDBJ databases">
        <title>Whole genome sequencing of Paracoccus thiocyanatus SST.</title>
        <authorList>
            <person name="Ghosh W."/>
            <person name="Rameez M.J."/>
            <person name="Roy C."/>
        </authorList>
    </citation>
    <scope>NUCLEOTIDE SEQUENCE [LARGE SCALE GENOMIC DNA]</scope>
    <source>
        <strain evidence="6 7">SST</strain>
    </source>
</reference>
<keyword evidence="7" id="KW-1185">Reference proteome</keyword>
<evidence type="ECO:0000256" key="1">
    <source>
        <dbReference type="ARBA" id="ARBA00005417"/>
    </source>
</evidence>
<dbReference type="GO" id="GO:0055085">
    <property type="term" value="P:transmembrane transport"/>
    <property type="evidence" value="ECO:0007669"/>
    <property type="project" value="UniProtKB-ARBA"/>
</dbReference>
<dbReference type="EMBL" id="QFCQ01000061">
    <property type="protein sequence ID" value="RDW12877.1"/>
    <property type="molecule type" value="Genomic_DNA"/>
</dbReference>
<dbReference type="RefSeq" id="WP_115756098.1">
    <property type="nucleotide sequence ID" value="NZ_QFCQ01000061.1"/>
</dbReference>
<keyword evidence="2" id="KW-0813">Transport</keyword>
<dbReference type="PROSITE" id="PS00211">
    <property type="entry name" value="ABC_TRANSPORTER_1"/>
    <property type="match status" value="1"/>
</dbReference>